<evidence type="ECO:0000256" key="1">
    <source>
        <dbReference type="SAM" id="MobiDB-lite"/>
    </source>
</evidence>
<dbReference type="EMBL" id="BGPR01016279">
    <property type="protein sequence ID" value="GBN72450.1"/>
    <property type="molecule type" value="Genomic_DNA"/>
</dbReference>
<feature type="region of interest" description="Disordered" evidence="1">
    <location>
        <begin position="1"/>
        <end position="25"/>
    </location>
</feature>
<evidence type="ECO:0000313" key="3">
    <source>
        <dbReference type="Proteomes" id="UP000499080"/>
    </source>
</evidence>
<gene>
    <name evidence="2" type="ORF">AVEN_249988_1</name>
</gene>
<name>A0A4Y2RAK7_ARAVE</name>
<organism evidence="2 3">
    <name type="scientific">Araneus ventricosus</name>
    <name type="common">Orbweaver spider</name>
    <name type="synonym">Epeira ventricosa</name>
    <dbReference type="NCBI Taxonomy" id="182803"/>
    <lineage>
        <taxon>Eukaryota</taxon>
        <taxon>Metazoa</taxon>
        <taxon>Ecdysozoa</taxon>
        <taxon>Arthropoda</taxon>
        <taxon>Chelicerata</taxon>
        <taxon>Arachnida</taxon>
        <taxon>Araneae</taxon>
        <taxon>Araneomorphae</taxon>
        <taxon>Entelegynae</taxon>
        <taxon>Araneoidea</taxon>
        <taxon>Araneidae</taxon>
        <taxon>Araneus</taxon>
    </lineage>
</organism>
<protein>
    <submittedName>
        <fullName evidence="2">Uncharacterized protein</fullName>
    </submittedName>
</protein>
<dbReference type="Proteomes" id="UP000499080">
    <property type="component" value="Unassembled WGS sequence"/>
</dbReference>
<accession>A0A4Y2RAK7</accession>
<proteinExistence type="predicted"/>
<comment type="caution">
    <text evidence="2">The sequence shown here is derived from an EMBL/GenBank/DDBJ whole genome shotgun (WGS) entry which is preliminary data.</text>
</comment>
<keyword evidence="3" id="KW-1185">Reference proteome</keyword>
<reference evidence="2 3" key="1">
    <citation type="journal article" date="2019" name="Sci. Rep.">
        <title>Orb-weaving spider Araneus ventricosus genome elucidates the spidroin gene catalogue.</title>
        <authorList>
            <person name="Kono N."/>
            <person name="Nakamura H."/>
            <person name="Ohtoshi R."/>
            <person name="Moran D.A.P."/>
            <person name="Shinohara A."/>
            <person name="Yoshida Y."/>
            <person name="Fujiwara M."/>
            <person name="Mori M."/>
            <person name="Tomita M."/>
            <person name="Arakawa K."/>
        </authorList>
    </citation>
    <scope>NUCLEOTIDE SEQUENCE [LARGE SCALE GENOMIC DNA]</scope>
</reference>
<evidence type="ECO:0000313" key="2">
    <source>
        <dbReference type="EMBL" id="GBN72450.1"/>
    </source>
</evidence>
<sequence length="108" mass="11581">MTEQSETESGVLIAISGHGPTPPAGGALRFRSGGKSTSLLIYAHKESENPLTSPATFHSHTRGAAQMDKILAKKAVFCIISVGAFEDIFKVVLCTVSGQKYCMNKDFY</sequence>
<dbReference type="AlphaFoldDB" id="A0A4Y2RAK7"/>